<organism evidence="2 3">
    <name type="scientific">Apiospora saccharicola</name>
    <dbReference type="NCBI Taxonomy" id="335842"/>
    <lineage>
        <taxon>Eukaryota</taxon>
        <taxon>Fungi</taxon>
        <taxon>Dikarya</taxon>
        <taxon>Ascomycota</taxon>
        <taxon>Pezizomycotina</taxon>
        <taxon>Sordariomycetes</taxon>
        <taxon>Xylariomycetidae</taxon>
        <taxon>Amphisphaeriales</taxon>
        <taxon>Apiosporaceae</taxon>
        <taxon>Apiospora</taxon>
    </lineage>
</organism>
<name>A0ABR1UED0_9PEZI</name>
<evidence type="ECO:0000256" key="1">
    <source>
        <dbReference type="SAM" id="MobiDB-lite"/>
    </source>
</evidence>
<gene>
    <name evidence="2" type="ORF">PG996_011193</name>
</gene>
<keyword evidence="3" id="KW-1185">Reference proteome</keyword>
<evidence type="ECO:0000313" key="3">
    <source>
        <dbReference type="Proteomes" id="UP001446871"/>
    </source>
</evidence>
<dbReference type="Proteomes" id="UP001446871">
    <property type="component" value="Unassembled WGS sequence"/>
</dbReference>
<feature type="region of interest" description="Disordered" evidence="1">
    <location>
        <begin position="1"/>
        <end position="115"/>
    </location>
</feature>
<dbReference type="EMBL" id="JAQQWM010000007">
    <property type="protein sequence ID" value="KAK8057256.1"/>
    <property type="molecule type" value="Genomic_DNA"/>
</dbReference>
<proteinExistence type="predicted"/>
<feature type="compositionally biased region" description="Basic and acidic residues" evidence="1">
    <location>
        <begin position="58"/>
        <end position="78"/>
    </location>
</feature>
<reference evidence="2 3" key="1">
    <citation type="submission" date="2023-01" db="EMBL/GenBank/DDBJ databases">
        <title>Analysis of 21 Apiospora genomes using comparative genomics revels a genus with tremendous synthesis potential of carbohydrate active enzymes and secondary metabolites.</title>
        <authorList>
            <person name="Sorensen T."/>
        </authorList>
    </citation>
    <scope>NUCLEOTIDE SEQUENCE [LARGE SCALE GENOMIC DNA]</scope>
    <source>
        <strain evidence="2 3">CBS 83171</strain>
    </source>
</reference>
<feature type="compositionally biased region" description="Low complexity" evidence="1">
    <location>
        <begin position="1"/>
        <end position="45"/>
    </location>
</feature>
<evidence type="ECO:0000313" key="2">
    <source>
        <dbReference type="EMBL" id="KAK8057256.1"/>
    </source>
</evidence>
<protein>
    <submittedName>
        <fullName evidence="2">Uncharacterized protein</fullName>
    </submittedName>
</protein>
<accession>A0ABR1UED0</accession>
<feature type="compositionally biased region" description="Basic and acidic residues" evidence="1">
    <location>
        <begin position="93"/>
        <end position="115"/>
    </location>
</feature>
<sequence>MPSSQQQNQSQTYSNSSSSFSTFVSSSFSSSSSGSGSDGHNQSHSKTFTERGSYNSRDGGRIERTTEETGKPVLHETTELDPQGRSLGGTSRGGDRLVEDVGEGERRQVKEEKEQ</sequence>
<comment type="caution">
    <text evidence="2">The sequence shown here is derived from an EMBL/GenBank/DDBJ whole genome shotgun (WGS) entry which is preliminary data.</text>
</comment>